<name>A0A2A9PPK5_OPHUN</name>
<evidence type="ECO:0000313" key="2">
    <source>
        <dbReference type="Proteomes" id="UP000037136"/>
    </source>
</evidence>
<dbReference type="OrthoDB" id="5354320at2759"/>
<dbReference type="AlphaFoldDB" id="A0A2A9PPK5"/>
<gene>
    <name evidence="1" type="ORF">XA68_12174</name>
</gene>
<protein>
    <submittedName>
        <fullName evidence="1">Uncharacterized protein</fullName>
    </submittedName>
</protein>
<accession>A0A2A9PPK5</accession>
<comment type="caution">
    <text evidence="1">The sequence shown here is derived from an EMBL/GenBank/DDBJ whole genome shotgun (WGS) entry which is preliminary data.</text>
</comment>
<organism evidence="1 2">
    <name type="scientific">Ophiocordyceps unilateralis</name>
    <name type="common">Zombie-ant fungus</name>
    <name type="synonym">Torrubia unilateralis</name>
    <dbReference type="NCBI Taxonomy" id="268505"/>
    <lineage>
        <taxon>Eukaryota</taxon>
        <taxon>Fungi</taxon>
        <taxon>Dikarya</taxon>
        <taxon>Ascomycota</taxon>
        <taxon>Pezizomycotina</taxon>
        <taxon>Sordariomycetes</taxon>
        <taxon>Hypocreomycetidae</taxon>
        <taxon>Hypocreales</taxon>
        <taxon>Ophiocordycipitaceae</taxon>
        <taxon>Ophiocordyceps</taxon>
    </lineage>
</organism>
<proteinExistence type="predicted"/>
<sequence>MGVAIPPSWRFDMDSAQIHRPLTSFPQYRIVHHDVRPEYAHGVEAEWTGFSAPTLGLTSRCLQGSPSGPKFGALMCERKGSRHDTLPPRRHGLLDGFRLLFYRLLSGAWLNVAAAGVTRCATGFRPPQHPFPAALLDALVSYLALLYPPPPDAFHEPVSPGPHRLFGRQLRRQLVCVALVQAIIELRRLGWRPVPVARRARPPAAPIRAGVTCISPFLDPHLSKAPSKACCAGEELLAHDNSLLCPPPPHASPTSTSTSSFEPYQAMTPYLFPAILPSVPSSHRCLDVLGHLCLTTSVHRPATVELSATLIRA</sequence>
<dbReference type="EMBL" id="LAZP02000019">
    <property type="protein sequence ID" value="PFH62746.1"/>
    <property type="molecule type" value="Genomic_DNA"/>
</dbReference>
<dbReference type="STRING" id="268505.A0A2A9PPK5"/>
<dbReference type="Proteomes" id="UP000037136">
    <property type="component" value="Unassembled WGS sequence"/>
</dbReference>
<reference evidence="1 2" key="1">
    <citation type="journal article" date="2015" name="BMC Genomics">
        <title>Gene expression during zombie ant biting behavior reflects the complexity underlying fungal parasitic behavioral manipulation.</title>
        <authorList>
            <person name="de Bekker C."/>
            <person name="Ohm R.A."/>
            <person name="Loreto R.G."/>
            <person name="Sebastian A."/>
            <person name="Albert I."/>
            <person name="Merrow M."/>
            <person name="Brachmann A."/>
            <person name="Hughes D.P."/>
        </authorList>
    </citation>
    <scope>NUCLEOTIDE SEQUENCE [LARGE SCALE GENOMIC DNA]</scope>
    <source>
        <strain evidence="1 2">SC16a</strain>
    </source>
</reference>
<keyword evidence="2" id="KW-1185">Reference proteome</keyword>
<reference evidence="1 2" key="2">
    <citation type="journal article" date="2017" name="Sci. Rep.">
        <title>Ant-infecting Ophiocordyceps genomes reveal a high diversity of potential behavioral manipulation genes and a possible major role for enterotoxins.</title>
        <authorList>
            <person name="de Bekker C."/>
            <person name="Ohm R.A."/>
            <person name="Evans H.C."/>
            <person name="Brachmann A."/>
            <person name="Hughes D.P."/>
        </authorList>
    </citation>
    <scope>NUCLEOTIDE SEQUENCE [LARGE SCALE GENOMIC DNA]</scope>
    <source>
        <strain evidence="1 2">SC16a</strain>
    </source>
</reference>
<evidence type="ECO:0000313" key="1">
    <source>
        <dbReference type="EMBL" id="PFH62746.1"/>
    </source>
</evidence>